<dbReference type="InterPro" id="IPR036116">
    <property type="entry name" value="FN3_sf"/>
</dbReference>
<evidence type="ECO:0000313" key="6">
    <source>
        <dbReference type="EMBL" id="QLQ40552.2"/>
    </source>
</evidence>
<dbReference type="InterPro" id="IPR013783">
    <property type="entry name" value="Ig-like_fold"/>
</dbReference>
<protein>
    <recommendedName>
        <fullName evidence="5">Fibronectin type-III domain-containing protein</fullName>
    </recommendedName>
</protein>
<dbReference type="Proteomes" id="UP000510844">
    <property type="component" value="Chromosome"/>
</dbReference>
<accession>A0A7L6BF03</accession>
<dbReference type="GO" id="GO:0000272">
    <property type="term" value="P:polysaccharide catabolic process"/>
    <property type="evidence" value="ECO:0007669"/>
    <property type="project" value="UniProtKB-KW"/>
</dbReference>
<keyword evidence="1" id="KW-0326">Glycosidase</keyword>
<dbReference type="InterPro" id="IPR003961">
    <property type="entry name" value="FN3_dom"/>
</dbReference>
<proteinExistence type="predicted"/>
<evidence type="ECO:0000259" key="5">
    <source>
        <dbReference type="PROSITE" id="PS50853"/>
    </source>
</evidence>
<keyword evidence="4" id="KW-0472">Membrane</keyword>
<name>A0A7L6BF03_9ACTN</name>
<feature type="region of interest" description="Disordered" evidence="3">
    <location>
        <begin position="1"/>
        <end position="107"/>
    </location>
</feature>
<dbReference type="RefSeq" id="WP_307755345.1">
    <property type="nucleotide sequence ID" value="NZ_CP059322.2"/>
</dbReference>
<feature type="domain" description="Fibronectin type-III" evidence="5">
    <location>
        <begin position="206"/>
        <end position="298"/>
    </location>
</feature>
<evidence type="ECO:0000256" key="4">
    <source>
        <dbReference type="SAM" id="Phobius"/>
    </source>
</evidence>
<feature type="compositionally biased region" description="Pro residues" evidence="3">
    <location>
        <begin position="16"/>
        <end position="28"/>
    </location>
</feature>
<evidence type="ECO:0000256" key="1">
    <source>
        <dbReference type="ARBA" id="ARBA00023295"/>
    </source>
</evidence>
<keyword evidence="7" id="KW-1185">Reference proteome</keyword>
<evidence type="ECO:0000256" key="3">
    <source>
        <dbReference type="SAM" id="MobiDB-lite"/>
    </source>
</evidence>
<dbReference type="SMART" id="SM00060">
    <property type="entry name" value="FN3"/>
    <property type="match status" value="1"/>
</dbReference>
<keyword evidence="2" id="KW-0624">Polysaccharide degradation</keyword>
<evidence type="ECO:0000256" key="2">
    <source>
        <dbReference type="ARBA" id="ARBA00023326"/>
    </source>
</evidence>
<keyword evidence="1" id="KW-0378">Hydrolase</keyword>
<evidence type="ECO:0000313" key="7">
    <source>
        <dbReference type="Proteomes" id="UP000510844"/>
    </source>
</evidence>
<keyword evidence="4" id="KW-0812">Transmembrane</keyword>
<dbReference type="Gene3D" id="2.60.40.10">
    <property type="entry name" value="Immunoglobulins"/>
    <property type="match status" value="1"/>
</dbReference>
<dbReference type="AlphaFoldDB" id="A0A7L6BF03"/>
<dbReference type="PROSITE" id="PS50853">
    <property type="entry name" value="FN3"/>
    <property type="match status" value="1"/>
</dbReference>
<dbReference type="SUPFAM" id="SSF49265">
    <property type="entry name" value="Fibronectin type III"/>
    <property type="match status" value="1"/>
</dbReference>
<keyword evidence="4" id="KW-1133">Transmembrane helix</keyword>
<sequence>MSGPGAYPVSGVPVSGYPPPPVSGPPAAPVSGTPVPPWGLTAPPWSSVAPPQPVERPAGAEPTADGHGTAGGGPGTVEERRDVEERHDTVGEDRSVGPDEQVEGRPLPVYDGLLDFPEATRPEPAAYPEQGSWPAVPQAFHQAAAYPVAEEPEPRGRNRTVLALVVGGAVLAVVAAVAGGAVWLNRDAAPPAPAPTAVKPKVTGPPPVDLRLRDDTTTITVTWTDPTSGGVPFVVAGGRAGQKLGVMATVDAGQTRYTVNGLSAKLDYCFTVLAVYSTDSYATSGQVCTDREGVATPN</sequence>
<dbReference type="EMBL" id="CP059322">
    <property type="protein sequence ID" value="QLQ40552.2"/>
    <property type="molecule type" value="Genomic_DNA"/>
</dbReference>
<organism evidence="6 7">
    <name type="scientific">Micromonospora robiginosa</name>
    <dbReference type="NCBI Taxonomy" id="2749844"/>
    <lineage>
        <taxon>Bacteria</taxon>
        <taxon>Bacillati</taxon>
        <taxon>Actinomycetota</taxon>
        <taxon>Actinomycetes</taxon>
        <taxon>Micromonosporales</taxon>
        <taxon>Micromonosporaceae</taxon>
        <taxon>Micromonospora</taxon>
    </lineage>
</organism>
<dbReference type="KEGG" id="mfeu:H1D33_26380"/>
<dbReference type="GO" id="GO:0016798">
    <property type="term" value="F:hydrolase activity, acting on glycosyl bonds"/>
    <property type="evidence" value="ECO:0007669"/>
    <property type="project" value="UniProtKB-KW"/>
</dbReference>
<feature type="transmembrane region" description="Helical" evidence="4">
    <location>
        <begin position="161"/>
        <end position="184"/>
    </location>
</feature>
<feature type="compositionally biased region" description="Basic and acidic residues" evidence="3">
    <location>
        <begin position="77"/>
        <end position="97"/>
    </location>
</feature>
<keyword evidence="2" id="KW-0119">Carbohydrate metabolism</keyword>
<gene>
    <name evidence="6" type="ORF">H1D33_26380</name>
</gene>
<reference evidence="6 7" key="2">
    <citation type="journal article" date="2021" name="Mar. Drugs">
        <title>A New Micromonospora Strain with Antibiotic Activity Isolated from the Microbiome of a Mid-Atlantic Deep-Sea Sponge.</title>
        <authorList>
            <person name="Back C.R."/>
            <person name="Stennett H.L."/>
            <person name="Williams S.E."/>
            <person name="Wang L."/>
            <person name="Ojeda Gomez J."/>
            <person name="Abdulle O.M."/>
            <person name="Duffy T."/>
            <person name="Neal C."/>
            <person name="Mantell J."/>
            <person name="Jepson M.A."/>
            <person name="Hendry K.R."/>
            <person name="Powell D."/>
            <person name="Stach J.E.M."/>
            <person name="Essex-Lopresti A.E."/>
            <person name="Willis C.L."/>
            <person name="Curnow P."/>
            <person name="Race P.R."/>
        </authorList>
    </citation>
    <scope>NUCLEOTIDE SEQUENCE [LARGE SCALE GENOMIC DNA]</scope>
    <source>
        <strain evidence="6 7">28ISP2-46</strain>
    </source>
</reference>
<reference evidence="7" key="1">
    <citation type="submission" date="2020-07" db="EMBL/GenBank/DDBJ databases">
        <title>A new Micromonospora strain with potent antibiotic activity isolated from the microbiome of a mid-Atlantic deep-sea sponge.</title>
        <authorList>
            <person name="Back C.R."/>
            <person name="Stennett H.L."/>
            <person name="Williams S.E."/>
            <person name="Wang L."/>
            <person name="Ojeda Gomez J."/>
            <person name="Abdulle O.M."/>
            <person name="Duffy T."/>
            <person name="Hendry K.R."/>
            <person name="Powell D."/>
            <person name="Stach J.E."/>
            <person name="Essex-Lopresti A.E."/>
            <person name="Willis C.L."/>
            <person name="Curnow P."/>
            <person name="Race P.R."/>
        </authorList>
    </citation>
    <scope>NUCLEOTIDE SEQUENCE [LARGE SCALE GENOMIC DNA]</scope>
    <source>
        <strain evidence="7">28ISP2-46</strain>
    </source>
</reference>